<sequence>MLRASGKSGVGGQIPALESGSNQPTAAVSDALQSNFSSLSIKMQIYVLASIALAATTAVHAKDVGGSLANSTSSGSGHGDYEAGIDTVVSYNTLVGDWQPCSEDVGCESETSVCVRHSKYYAQCKPAELPSGDLCGQSDGTNEWLYDHCPANEKCDTKGTDFRCVKPGTRRHHHHKRGGSTTAPPTITAPPATTIVPMTTQVGDWEDCTKAGSVCKIATSTCVKHSQYYSQCTPATLPTGGLCGQNDSINVWKYDGHCPSGETCQATGTDFHCRPTATSPPVTANPLASVPPTVTYVNDWEDCTKANTQCKTATSTCVKHSKYYSQCTPATLPTGGLCGQSDGTNEWKYDHCTTGEKCKANGKDFRCTK</sequence>
<keyword evidence="3" id="KW-1185">Reference proteome</keyword>
<feature type="compositionally biased region" description="Basic residues" evidence="1">
    <location>
        <begin position="168"/>
        <end position="178"/>
    </location>
</feature>
<feature type="compositionally biased region" description="Low complexity" evidence="1">
    <location>
        <begin position="179"/>
        <end position="190"/>
    </location>
</feature>
<gene>
    <name evidence="2" type="ORF">Plil01_000755600</name>
</gene>
<evidence type="ECO:0000313" key="3">
    <source>
        <dbReference type="Proteomes" id="UP001165083"/>
    </source>
</evidence>
<protein>
    <submittedName>
        <fullName evidence="2">Unnamed protein product</fullName>
    </submittedName>
</protein>
<name>A0A9W6TUY1_9STRA</name>
<feature type="region of interest" description="Disordered" evidence="1">
    <location>
        <begin position="1"/>
        <end position="23"/>
    </location>
</feature>
<reference evidence="2" key="1">
    <citation type="submission" date="2023-04" db="EMBL/GenBank/DDBJ databases">
        <title>Phytophthora lilii NBRC 32176.</title>
        <authorList>
            <person name="Ichikawa N."/>
            <person name="Sato H."/>
            <person name="Tonouchi N."/>
        </authorList>
    </citation>
    <scope>NUCLEOTIDE SEQUENCE</scope>
    <source>
        <strain evidence="2">NBRC 32176</strain>
    </source>
</reference>
<comment type="caution">
    <text evidence="2">The sequence shown here is derived from an EMBL/GenBank/DDBJ whole genome shotgun (WGS) entry which is preliminary data.</text>
</comment>
<dbReference type="AlphaFoldDB" id="A0A9W6TUY1"/>
<accession>A0A9W6TUY1</accession>
<proteinExistence type="predicted"/>
<dbReference type="EMBL" id="BSXW01000353">
    <property type="protein sequence ID" value="GMF19691.1"/>
    <property type="molecule type" value="Genomic_DNA"/>
</dbReference>
<organism evidence="2 3">
    <name type="scientific">Phytophthora lilii</name>
    <dbReference type="NCBI Taxonomy" id="2077276"/>
    <lineage>
        <taxon>Eukaryota</taxon>
        <taxon>Sar</taxon>
        <taxon>Stramenopiles</taxon>
        <taxon>Oomycota</taxon>
        <taxon>Peronosporomycetes</taxon>
        <taxon>Peronosporales</taxon>
        <taxon>Peronosporaceae</taxon>
        <taxon>Phytophthora</taxon>
    </lineage>
</organism>
<dbReference type="Proteomes" id="UP001165083">
    <property type="component" value="Unassembled WGS sequence"/>
</dbReference>
<evidence type="ECO:0000256" key="1">
    <source>
        <dbReference type="SAM" id="MobiDB-lite"/>
    </source>
</evidence>
<evidence type="ECO:0000313" key="2">
    <source>
        <dbReference type="EMBL" id="GMF19691.1"/>
    </source>
</evidence>
<dbReference type="OrthoDB" id="97012at2759"/>
<feature type="region of interest" description="Disordered" evidence="1">
    <location>
        <begin position="167"/>
        <end position="190"/>
    </location>
</feature>